<dbReference type="GeneID" id="36521580"/>
<dbReference type="RefSeq" id="XP_024667760.1">
    <property type="nucleotide sequence ID" value="XM_024814420.1"/>
</dbReference>
<dbReference type="GO" id="GO:0019239">
    <property type="term" value="F:deaminase activity"/>
    <property type="evidence" value="ECO:0007669"/>
    <property type="project" value="UniProtKB-ARBA"/>
</dbReference>
<dbReference type="InterPro" id="IPR050287">
    <property type="entry name" value="MTA/SAH_deaminase"/>
</dbReference>
<protein>
    <submittedName>
        <fullName evidence="5">Atrazine chlorohydrolase/guanine deaminase</fullName>
    </submittedName>
</protein>
<feature type="domain" description="Amidohydrolase-related" evidence="4">
    <location>
        <begin position="67"/>
        <end position="432"/>
    </location>
</feature>
<dbReference type="InterPro" id="IPR006680">
    <property type="entry name" value="Amidohydro-rel"/>
</dbReference>
<dbReference type="Pfam" id="PF01979">
    <property type="entry name" value="Amidohydro_1"/>
    <property type="match status" value="1"/>
</dbReference>
<evidence type="ECO:0000313" key="6">
    <source>
        <dbReference type="Proteomes" id="UP000234585"/>
    </source>
</evidence>
<accession>A0A2I2EZF2</accession>
<evidence type="ECO:0000313" key="5">
    <source>
        <dbReference type="EMBL" id="PLB33748.1"/>
    </source>
</evidence>
<dbReference type="OrthoDB" id="194468at2759"/>
<keyword evidence="2 5" id="KW-0378">Hydrolase</keyword>
<organism evidence="5 6">
    <name type="scientific">Aspergillus candidus</name>
    <dbReference type="NCBI Taxonomy" id="41067"/>
    <lineage>
        <taxon>Eukaryota</taxon>
        <taxon>Fungi</taxon>
        <taxon>Dikarya</taxon>
        <taxon>Ascomycota</taxon>
        <taxon>Pezizomycotina</taxon>
        <taxon>Eurotiomycetes</taxon>
        <taxon>Eurotiomycetidae</taxon>
        <taxon>Eurotiales</taxon>
        <taxon>Aspergillaceae</taxon>
        <taxon>Aspergillus</taxon>
        <taxon>Aspergillus subgen. Circumdati</taxon>
    </lineage>
</organism>
<proteinExistence type="predicted"/>
<dbReference type="FunFam" id="3.20.20.140:FF:000014">
    <property type="entry name" value="5-methylthioadenosine/S-adenosylhomocysteine deaminase"/>
    <property type="match status" value="1"/>
</dbReference>
<evidence type="ECO:0000256" key="1">
    <source>
        <dbReference type="ARBA" id="ARBA00022723"/>
    </source>
</evidence>
<dbReference type="Gene3D" id="2.30.40.10">
    <property type="entry name" value="Urease, subunit C, domain 1"/>
    <property type="match status" value="1"/>
</dbReference>
<evidence type="ECO:0000259" key="4">
    <source>
        <dbReference type="Pfam" id="PF01979"/>
    </source>
</evidence>
<sequence length="474" mass="51606">MKYLPTTSNAVIMLYTNATIITVDPTRRIISDGAIRVQDDRIADLGKTPDLQSKYPNDKTLDLSGHIVIPGLVSTHMHTAQTLLRGTADDLELVSWLCQRIWVLQGNFTAGDGYAAARLSIAEMLKSGTTCFLESMFADRYGFDGLARAVEESGIRGCLGKIVMDTGQYAEDDAWAMHPGLIEDREMSLVGTLNAWERWNGKADDRIRVWFGARTPGGVSESLYKEMTALSREKGIPITMHCCEVKADRAYCASIGHSPMSFCESVGLLSPTTVLVHMVHLDDDDIHRLAASGTHVAHCPTSNAKLASGTCRVPDLEIAGVNIGLGTDGAPCNNTCDLLQEMKLAGIIHKGVSGNPTVVPAEAVMEMATINGAKALGLEDSIGSIEVGKKADFVALDMRRAHSQPWFNPVSAVVYTATGRDVNYVVVDGKILVKDRELTTMDESEIVKEAQRRSREVVQRAGLEKEVSARWRVE</sequence>
<dbReference type="Gene3D" id="3.20.20.140">
    <property type="entry name" value="Metal-dependent hydrolases"/>
    <property type="match status" value="1"/>
</dbReference>
<evidence type="ECO:0000256" key="2">
    <source>
        <dbReference type="ARBA" id="ARBA00022801"/>
    </source>
</evidence>
<dbReference type="Proteomes" id="UP000234585">
    <property type="component" value="Unassembled WGS sequence"/>
</dbReference>
<dbReference type="EMBL" id="KZ559196">
    <property type="protein sequence ID" value="PLB33748.1"/>
    <property type="molecule type" value="Genomic_DNA"/>
</dbReference>
<dbReference type="GO" id="GO:0016814">
    <property type="term" value="F:hydrolase activity, acting on carbon-nitrogen (but not peptide) bonds, in cyclic amidines"/>
    <property type="evidence" value="ECO:0007669"/>
    <property type="project" value="UniProtKB-ARBA"/>
</dbReference>
<keyword evidence="3" id="KW-0862">Zinc</keyword>
<keyword evidence="1" id="KW-0479">Metal-binding</keyword>
<gene>
    <name evidence="5" type="ORF">BDW47DRAFT_113463</name>
</gene>
<evidence type="ECO:0000256" key="3">
    <source>
        <dbReference type="ARBA" id="ARBA00022833"/>
    </source>
</evidence>
<dbReference type="CDD" id="cd01298">
    <property type="entry name" value="ATZ_TRZ_like"/>
    <property type="match status" value="1"/>
</dbReference>
<dbReference type="GO" id="GO:0046872">
    <property type="term" value="F:metal ion binding"/>
    <property type="evidence" value="ECO:0007669"/>
    <property type="project" value="UniProtKB-KW"/>
</dbReference>
<dbReference type="PANTHER" id="PTHR43794">
    <property type="entry name" value="AMINOHYDROLASE SSNA-RELATED"/>
    <property type="match status" value="1"/>
</dbReference>
<name>A0A2I2EZF2_ASPCN</name>
<dbReference type="SUPFAM" id="SSF51338">
    <property type="entry name" value="Composite domain of metallo-dependent hydrolases"/>
    <property type="match status" value="2"/>
</dbReference>
<dbReference type="PANTHER" id="PTHR43794:SF11">
    <property type="entry name" value="AMIDOHYDROLASE-RELATED DOMAIN-CONTAINING PROTEIN"/>
    <property type="match status" value="1"/>
</dbReference>
<dbReference type="InterPro" id="IPR011059">
    <property type="entry name" value="Metal-dep_hydrolase_composite"/>
</dbReference>
<dbReference type="AlphaFoldDB" id="A0A2I2EZF2"/>
<dbReference type="SUPFAM" id="SSF51556">
    <property type="entry name" value="Metallo-dependent hydrolases"/>
    <property type="match status" value="1"/>
</dbReference>
<keyword evidence="6" id="KW-1185">Reference proteome</keyword>
<dbReference type="InterPro" id="IPR032466">
    <property type="entry name" value="Metal_Hydrolase"/>
</dbReference>
<reference evidence="5 6" key="1">
    <citation type="submission" date="2017-12" db="EMBL/GenBank/DDBJ databases">
        <authorList>
            <consortium name="DOE Joint Genome Institute"/>
            <person name="Haridas S."/>
            <person name="Kjaerbolling I."/>
            <person name="Vesth T.C."/>
            <person name="Frisvad J.C."/>
            <person name="Nybo J.L."/>
            <person name="Theobald S."/>
            <person name="Kuo A."/>
            <person name="Bowyer P."/>
            <person name="Matsuda Y."/>
            <person name="Mondo S."/>
            <person name="Lyhne E.K."/>
            <person name="Kogle M.E."/>
            <person name="Clum A."/>
            <person name="Lipzen A."/>
            <person name="Salamov A."/>
            <person name="Ngan C.Y."/>
            <person name="Daum C."/>
            <person name="Chiniquy J."/>
            <person name="Barry K."/>
            <person name="LaButti K."/>
            <person name="Simmons B.A."/>
            <person name="Magnuson J.K."/>
            <person name="Mortensen U.H."/>
            <person name="Larsen T.O."/>
            <person name="Grigoriev I.V."/>
            <person name="Baker S.E."/>
            <person name="Andersen M.R."/>
            <person name="Nordberg H.P."/>
            <person name="Cantor M.N."/>
            <person name="Hua S.X."/>
        </authorList>
    </citation>
    <scope>NUCLEOTIDE SEQUENCE [LARGE SCALE GENOMIC DNA]</scope>
    <source>
        <strain evidence="5 6">CBS 102.13</strain>
    </source>
</reference>
<dbReference type="STRING" id="41067.A0A2I2EZF2"/>